<evidence type="ECO:0000256" key="3">
    <source>
        <dbReference type="ARBA" id="ARBA00022499"/>
    </source>
</evidence>
<dbReference type="Pfam" id="PF04106">
    <property type="entry name" value="ATG5_UblB"/>
    <property type="match status" value="1"/>
</dbReference>
<keyword evidence="6" id="KW-0472">Membrane</keyword>
<dbReference type="InterPro" id="IPR042527">
    <property type="entry name" value="Atg5_UblA_dom_sf"/>
</dbReference>
<dbReference type="InterPro" id="IPR048318">
    <property type="entry name" value="ATG5_UblB"/>
</dbReference>
<keyword evidence="4 6" id="KW-0832">Ubl conjugation</keyword>
<comment type="function">
    <text evidence="6">Involved in cytoplasm to vacuole transport (Cvt) and autophagic vesicle formation.</text>
</comment>
<feature type="domain" description="Autophagy protein ATG5 alpha-helical bundle region" evidence="9">
    <location>
        <begin position="156"/>
        <end position="212"/>
    </location>
</feature>
<dbReference type="PANTHER" id="PTHR13040:SF2">
    <property type="entry name" value="AUTOPHAGY PROTEIN 5"/>
    <property type="match status" value="1"/>
</dbReference>
<sequence length="364" mass="40739">MASPNPVQSTTTLFRRLTWQSAVTISIRLADGEPGAGNACDRYYIKAPRYSYLPLFIPEIRENLVELALDDTQLEQIDEKNWWFEEEVPEDKQGFVPQGACRWHWPIDLVDIHSFISGPQPLPSSTELSPIPRVIGLLLHLSNPPQDRLLMPNSIEVCKSQWLNQVKEADFVRWRNTNRVTNLRRVDLEAGWDGILNNDFDLYTQMANKIVPLPLLVTSNSTQPSRPPSTDPSGPTRAPDSSYATRAIPFKIYLPDNAPVIQEIVPPISESGKPTTLLAVLQIHLPLLFPTSSKDPYERAFPIAQGILVPQEAEVAWIASCLCGADGWVKCINSMAAQDLIPCFCFGDSVHFFPCMDRAFTISG</sequence>
<comment type="similarity">
    <text evidence="2 6">Belongs to the ATG5 family.</text>
</comment>
<reference evidence="11 12" key="2">
    <citation type="submission" date="2024-01" db="EMBL/GenBank/DDBJ databases">
        <title>Comparative genomics of Cryptococcus and Kwoniella reveals pathogenesis evolution and contrasting modes of karyotype evolution via chromosome fusion or intercentromeric recombination.</title>
        <authorList>
            <person name="Coelho M.A."/>
            <person name="David-Palma M."/>
            <person name="Shea T."/>
            <person name="Bowers K."/>
            <person name="Mcginley-Smith S."/>
            <person name="Mohammad A.W."/>
            <person name="Gnirke A."/>
            <person name="Yurkov A.M."/>
            <person name="Nowrousian M."/>
            <person name="Sun S."/>
            <person name="Cuomo C.A."/>
            <person name="Heitman J."/>
        </authorList>
    </citation>
    <scope>NUCLEOTIDE SEQUENCE [LARGE SCALE GENOMIC DNA]</scope>
    <source>
        <strain evidence="11 12">IND107</strain>
    </source>
</reference>
<comment type="subunit">
    <text evidence="6">Conjugated with ATG12.</text>
</comment>
<organism evidence="11 12">
    <name type="scientific">Cryptococcus tetragattii IND107</name>
    <dbReference type="NCBI Taxonomy" id="1296105"/>
    <lineage>
        <taxon>Eukaryota</taxon>
        <taxon>Fungi</taxon>
        <taxon>Dikarya</taxon>
        <taxon>Basidiomycota</taxon>
        <taxon>Agaricomycotina</taxon>
        <taxon>Tremellomycetes</taxon>
        <taxon>Tremellales</taxon>
        <taxon>Cryptococcaceae</taxon>
        <taxon>Cryptococcus</taxon>
        <taxon>Cryptococcus gattii species complex</taxon>
    </lineage>
</organism>
<reference evidence="12" key="1">
    <citation type="submission" date="2015-01" db="EMBL/GenBank/DDBJ databases">
        <title>The Genome Sequence of Cryptococcus gattii MMRL2647.</title>
        <authorList>
            <consortium name="The Broad Institute Genomics Platform"/>
            <person name="Cuomo C."/>
            <person name="Litvintseva A."/>
            <person name="Chen Y."/>
            <person name="Heitman J."/>
            <person name="Sun S."/>
            <person name="Springer D."/>
            <person name="Dromer F."/>
            <person name="Young S."/>
            <person name="Zeng Q."/>
            <person name="Gargeya S."/>
            <person name="Abouelleil A."/>
            <person name="Alvarado L."/>
            <person name="Chapman S.B."/>
            <person name="Gainer-Dewar J."/>
            <person name="Goldberg J."/>
            <person name="Griggs A."/>
            <person name="Gujja S."/>
            <person name="Hansen M."/>
            <person name="Howarth C."/>
            <person name="Imamovic A."/>
            <person name="Larimer J."/>
            <person name="Murphy C."/>
            <person name="Naylor J."/>
            <person name="Pearson M."/>
            <person name="Priest M."/>
            <person name="Roberts A."/>
            <person name="Saif S."/>
            <person name="Shea T."/>
            <person name="Sykes S."/>
            <person name="Wortman J."/>
            <person name="Nusbaum C."/>
            <person name="Birren B."/>
        </authorList>
    </citation>
    <scope>NUCLEOTIDE SEQUENCE [LARGE SCALE GENOMIC DNA]</scope>
    <source>
        <strain evidence="12">IND107</strain>
    </source>
</reference>
<dbReference type="Gene3D" id="1.10.246.190">
    <property type="entry name" value="Autophagy protein Apg5, helix rich domain"/>
    <property type="match status" value="1"/>
</dbReference>
<dbReference type="PANTHER" id="PTHR13040">
    <property type="entry name" value="AUTOPHAGY PROTEIN 5"/>
    <property type="match status" value="1"/>
</dbReference>
<feature type="region of interest" description="Disordered" evidence="7">
    <location>
        <begin position="218"/>
        <end position="241"/>
    </location>
</feature>
<evidence type="ECO:0000256" key="1">
    <source>
        <dbReference type="ARBA" id="ARBA00004623"/>
    </source>
</evidence>
<keyword evidence="3 6" id="KW-1017">Isopeptide bond</keyword>
<evidence type="ECO:0000256" key="7">
    <source>
        <dbReference type="SAM" id="MobiDB-lite"/>
    </source>
</evidence>
<evidence type="ECO:0000256" key="5">
    <source>
        <dbReference type="ARBA" id="ARBA00023006"/>
    </source>
</evidence>
<dbReference type="RefSeq" id="XP_066610966.1">
    <property type="nucleotide sequence ID" value="XM_066760694.1"/>
</dbReference>
<dbReference type="InterPro" id="IPR042526">
    <property type="entry name" value="Atg5_HR"/>
</dbReference>
<feature type="domain" description="Autophagy protein ATG5 UblB" evidence="8">
    <location>
        <begin position="248"/>
        <end position="330"/>
    </location>
</feature>
<keyword evidence="5 6" id="KW-0072">Autophagy</keyword>
<keyword evidence="6" id="KW-0813">Transport</keyword>
<feature type="domain" description="Autophagy protein ATG5 UblA" evidence="10">
    <location>
        <begin position="19"/>
        <end position="108"/>
    </location>
</feature>
<evidence type="ECO:0000259" key="9">
    <source>
        <dbReference type="Pfam" id="PF20637"/>
    </source>
</evidence>
<name>A0ABR3BJ26_9TREE</name>
<proteinExistence type="inferred from homology"/>
<dbReference type="InterPro" id="IPR048939">
    <property type="entry name" value="ATG5_UblA"/>
</dbReference>
<keyword evidence="12" id="KW-1185">Reference proteome</keyword>
<dbReference type="Gene3D" id="3.10.20.90">
    <property type="entry name" value="Phosphatidylinositol 3-kinase Catalytic Subunit, Chain A, domain 1"/>
    <property type="match status" value="1"/>
</dbReference>
<evidence type="ECO:0000313" key="12">
    <source>
        <dbReference type="Proteomes" id="UP000054399"/>
    </source>
</evidence>
<accession>A0ABR3BJ26</accession>
<comment type="subcellular location">
    <subcellularLocation>
        <location evidence="1 6">Preautophagosomal structure membrane</location>
        <topology evidence="1 6">Peripheral membrane protein</topology>
    </subcellularLocation>
</comment>
<evidence type="ECO:0000313" key="11">
    <source>
        <dbReference type="EMBL" id="KAL0240467.1"/>
    </source>
</evidence>
<dbReference type="EMBL" id="ATAM02000013">
    <property type="protein sequence ID" value="KAL0240467.1"/>
    <property type="molecule type" value="Genomic_DNA"/>
</dbReference>
<dbReference type="InterPro" id="IPR007239">
    <property type="entry name" value="Atg5"/>
</dbReference>
<evidence type="ECO:0000256" key="6">
    <source>
        <dbReference type="RuleBase" id="RU361202"/>
    </source>
</evidence>
<comment type="caution">
    <text evidence="11">The sequence shown here is derived from an EMBL/GenBank/DDBJ whole genome shotgun (WGS) entry which is preliminary data.</text>
</comment>
<evidence type="ECO:0000259" key="8">
    <source>
        <dbReference type="Pfam" id="PF04106"/>
    </source>
</evidence>
<protein>
    <recommendedName>
        <fullName evidence="6">Autophagy protein 5</fullName>
    </recommendedName>
</protein>
<dbReference type="Proteomes" id="UP000054399">
    <property type="component" value="Unassembled WGS sequence"/>
</dbReference>
<evidence type="ECO:0000259" key="10">
    <source>
        <dbReference type="Pfam" id="PF20638"/>
    </source>
</evidence>
<gene>
    <name evidence="11" type="ORF">I308_106261</name>
</gene>
<dbReference type="InterPro" id="IPR048940">
    <property type="entry name" value="ATG5_HBR"/>
</dbReference>
<dbReference type="Pfam" id="PF20637">
    <property type="entry name" value="ATG5_HBR"/>
    <property type="match status" value="1"/>
</dbReference>
<evidence type="ECO:0000256" key="2">
    <source>
        <dbReference type="ARBA" id="ARBA00006910"/>
    </source>
</evidence>
<evidence type="ECO:0000256" key="4">
    <source>
        <dbReference type="ARBA" id="ARBA00022843"/>
    </source>
</evidence>
<dbReference type="Pfam" id="PF20638">
    <property type="entry name" value="ATG5_UblA"/>
    <property type="match status" value="1"/>
</dbReference>
<dbReference type="GeneID" id="91993116"/>
<dbReference type="Gene3D" id="3.10.20.620">
    <property type="match status" value="1"/>
</dbReference>